<feature type="transmembrane region" description="Helical" evidence="1">
    <location>
        <begin position="310"/>
        <end position="326"/>
    </location>
</feature>
<name>A0ABS3BLV6_9BACT</name>
<proteinExistence type="predicted"/>
<accession>A0ABS3BLV6</accession>
<keyword evidence="1" id="KW-0472">Membrane</keyword>
<dbReference type="InterPro" id="IPR052744">
    <property type="entry name" value="GPAT/DAPAT"/>
</dbReference>
<evidence type="ECO:0000313" key="4">
    <source>
        <dbReference type="Proteomes" id="UP000664698"/>
    </source>
</evidence>
<reference evidence="3 4" key="1">
    <citation type="submission" date="2021-03" db="EMBL/GenBank/DDBJ databases">
        <title>novel species isolated from a fishpond in China.</title>
        <authorList>
            <person name="Lu H."/>
            <person name="Cai Z."/>
        </authorList>
    </citation>
    <scope>NUCLEOTIDE SEQUENCE [LARGE SCALE GENOMIC DNA]</scope>
    <source>
        <strain evidence="3 4">JCM 31546</strain>
    </source>
</reference>
<dbReference type="EMBL" id="JAFKCW010000001">
    <property type="protein sequence ID" value="MBN7800002.1"/>
    <property type="molecule type" value="Genomic_DNA"/>
</dbReference>
<comment type="caution">
    <text evidence="3">The sequence shown here is derived from an EMBL/GenBank/DDBJ whole genome shotgun (WGS) entry which is preliminary data.</text>
</comment>
<dbReference type="SMART" id="SM00563">
    <property type="entry name" value="PlsC"/>
    <property type="match status" value="1"/>
</dbReference>
<gene>
    <name evidence="3" type="ORF">J0A67_03970</name>
</gene>
<evidence type="ECO:0000313" key="3">
    <source>
        <dbReference type="EMBL" id="MBN7800002.1"/>
    </source>
</evidence>
<dbReference type="Proteomes" id="UP000664698">
    <property type="component" value="Unassembled WGS sequence"/>
</dbReference>
<dbReference type="GO" id="GO:0016746">
    <property type="term" value="F:acyltransferase activity"/>
    <property type="evidence" value="ECO:0007669"/>
    <property type="project" value="UniProtKB-KW"/>
</dbReference>
<feature type="domain" description="Phospholipid/glycerol acyltransferase" evidence="2">
    <location>
        <begin position="38"/>
        <end position="165"/>
    </location>
</feature>
<dbReference type="InterPro" id="IPR002123">
    <property type="entry name" value="Plipid/glycerol_acylTrfase"/>
</dbReference>
<keyword evidence="4" id="KW-1185">Reference proteome</keyword>
<dbReference type="PANTHER" id="PTHR31605:SF0">
    <property type="entry name" value="GLYCEROL-3-PHOSPHATE O-ACYLTRANSFERASE 1"/>
    <property type="match status" value="1"/>
</dbReference>
<dbReference type="SUPFAM" id="SSF69593">
    <property type="entry name" value="Glycerol-3-phosphate (1)-acyltransferase"/>
    <property type="match status" value="1"/>
</dbReference>
<dbReference type="Pfam" id="PF01553">
    <property type="entry name" value="Acyltransferase"/>
    <property type="match status" value="1"/>
</dbReference>
<keyword evidence="1" id="KW-0812">Transmembrane</keyword>
<dbReference type="PANTHER" id="PTHR31605">
    <property type="entry name" value="GLYCEROL-3-PHOSPHATE O-ACYLTRANSFERASE 1"/>
    <property type="match status" value="1"/>
</dbReference>
<evidence type="ECO:0000256" key="1">
    <source>
        <dbReference type="SAM" id="Phobius"/>
    </source>
</evidence>
<keyword evidence="3" id="KW-0012">Acyltransferase</keyword>
<protein>
    <submittedName>
        <fullName evidence="3">1-acyl-sn-glycerol-3-phosphate acyltransferase</fullName>
    </submittedName>
</protein>
<feature type="transmembrane region" description="Helical" evidence="1">
    <location>
        <begin position="287"/>
        <end position="304"/>
    </location>
</feature>
<evidence type="ECO:0000259" key="2">
    <source>
        <dbReference type="SMART" id="SM00563"/>
    </source>
</evidence>
<keyword evidence="3" id="KW-0808">Transferase</keyword>
<dbReference type="RefSeq" id="WP_206567970.1">
    <property type="nucleotide sequence ID" value="NZ_JAFKCW010000001.1"/>
</dbReference>
<organism evidence="3 4">
    <name type="scientific">Algoriphagus aestuariicola</name>
    <dbReference type="NCBI Taxonomy" id="1852016"/>
    <lineage>
        <taxon>Bacteria</taxon>
        <taxon>Pseudomonadati</taxon>
        <taxon>Bacteroidota</taxon>
        <taxon>Cytophagia</taxon>
        <taxon>Cytophagales</taxon>
        <taxon>Cyclobacteriaceae</taxon>
        <taxon>Algoriphagus</taxon>
    </lineage>
</organism>
<keyword evidence="1" id="KW-1133">Transmembrane helix</keyword>
<sequence length="333" mass="37878">MKDLFNAILRLLVKVALHGYFNKIIVEGKENLPKNRPVILVANHQNALIDPLLLATHTRLNPWFLTRAAVFTNPVVCKLLHFIRMLPVYRLRDGFSTIQQNQQTFDDTYEVLRKNGTVVIFAEGSHSLVRNLRPLSKGFTRMAFGLKEKYPDLEPVILPVGIGFSAHKRSGSRVRITFGATIPVDMPPSQSGKLTKSVERALKALIVDIPDADYDSTLARLIEHEVDLTSREDVETFLETGVVAKPVGSVTGLGNKVMKIFHFPLYWLWLLKRPGVKDEVFSSTWKFLIGFTLAIPYYFFLLWLTMDTLVGSWGLTFLILAWITLWKNKNPQE</sequence>